<accession>A0A6J5RHA2</accession>
<name>A0A6J5RHA2_9CAUD</name>
<gene>
    <name evidence="1" type="ORF">UFOVP1290_390</name>
</gene>
<sequence>MGNSHIKIIKLANLFAKIASYYEDILFEALQEFLGDDIPKSDLDKWFIKNKPLNAVINYNWHYNDELCRLCAGISKRYFEVSDIKEPDHIKMNAPAISLAPEGVIPQLWLLSGELINVNNYEASFDKLLADNAFIVNAINFVTHDQNELSLLSEFIIKNLDKINKIKSLFSGQPTILGRGTDGIAFSINEYAVLKIFTDNFSFSETKKSYDRLHLNPEIAKTESMIYDVGLLGVFDKNPIYYSIIEKMKVVDKLEINSDLETLIGFFIGAIRIDRRFKLIKEQIKQDNSFDRFISEIKSLAKELTADAQEIKKEEISKIRSKTILKSNWVELLAEEIIMKYLTNRVDLHTGNIGLTHYGEFRFFDAAWYRHSF</sequence>
<evidence type="ECO:0000313" key="1">
    <source>
        <dbReference type="EMBL" id="CAB4196870.1"/>
    </source>
</evidence>
<proteinExistence type="predicted"/>
<reference evidence="1" key="1">
    <citation type="submission" date="2020-05" db="EMBL/GenBank/DDBJ databases">
        <authorList>
            <person name="Chiriac C."/>
            <person name="Salcher M."/>
            <person name="Ghai R."/>
            <person name="Kavagutti S V."/>
        </authorList>
    </citation>
    <scope>NUCLEOTIDE SEQUENCE</scope>
</reference>
<organism evidence="1">
    <name type="scientific">uncultured Caudovirales phage</name>
    <dbReference type="NCBI Taxonomy" id="2100421"/>
    <lineage>
        <taxon>Viruses</taxon>
        <taxon>Duplodnaviria</taxon>
        <taxon>Heunggongvirae</taxon>
        <taxon>Uroviricota</taxon>
        <taxon>Caudoviricetes</taxon>
        <taxon>Peduoviridae</taxon>
        <taxon>Maltschvirus</taxon>
        <taxon>Maltschvirus maltsch</taxon>
    </lineage>
</organism>
<dbReference type="EMBL" id="LR797252">
    <property type="protein sequence ID" value="CAB4196870.1"/>
    <property type="molecule type" value="Genomic_DNA"/>
</dbReference>
<protein>
    <submittedName>
        <fullName evidence="1">Uncharacterized protein</fullName>
    </submittedName>
</protein>